<keyword evidence="2" id="KW-1185">Reference proteome</keyword>
<dbReference type="EMBL" id="CM002803">
    <property type="protein sequence ID" value="KEI66267.1"/>
    <property type="molecule type" value="Genomic_DNA"/>
</dbReference>
<gene>
    <name evidence="1" type="ORF">A19Y_1182</name>
</gene>
<dbReference type="STRING" id="388467.A19Y_1182"/>
<proteinExistence type="predicted"/>
<name>A0A073CEC9_PLAA1</name>
<dbReference type="PATRIC" id="fig|388467.6.peg.1121"/>
<evidence type="ECO:0000313" key="2">
    <source>
        <dbReference type="Proteomes" id="UP000027395"/>
    </source>
</evidence>
<organism evidence="1 2">
    <name type="scientific">Planktothrix agardhii (strain NIVA-CYA 126/8)</name>
    <dbReference type="NCBI Taxonomy" id="388467"/>
    <lineage>
        <taxon>Bacteria</taxon>
        <taxon>Bacillati</taxon>
        <taxon>Cyanobacteriota</taxon>
        <taxon>Cyanophyceae</taxon>
        <taxon>Oscillatoriophycideae</taxon>
        <taxon>Oscillatoriales</taxon>
        <taxon>Microcoleaceae</taxon>
        <taxon>Planktothrix</taxon>
    </lineage>
</organism>
<evidence type="ECO:0000313" key="1">
    <source>
        <dbReference type="EMBL" id="KEI66267.1"/>
    </source>
</evidence>
<protein>
    <recommendedName>
        <fullName evidence="3">DUF732 domain-containing protein</fullName>
    </recommendedName>
</protein>
<accession>A0A073CEC9</accession>
<evidence type="ECO:0008006" key="3">
    <source>
        <dbReference type="Google" id="ProtNLM"/>
    </source>
</evidence>
<reference evidence="1 2" key="1">
    <citation type="journal article" date="2014" name="Appl. Environ. Microbiol.">
        <title>Elucidation of insertion elements encoded on plasmids and in vitro construction of shuttle vectors from the toxic cyanobacterium Planktothrix.</title>
        <authorList>
            <person name="Christiansen G."/>
            <person name="Goesmann A."/>
            <person name="Kurmayer R."/>
        </authorList>
    </citation>
    <scope>NUCLEOTIDE SEQUENCE [LARGE SCALE GENOMIC DNA]</scope>
    <source>
        <strain evidence="1 2">NIVA-CYA 126/8</strain>
    </source>
</reference>
<dbReference type="Proteomes" id="UP000027395">
    <property type="component" value="Chromosome"/>
</dbReference>
<sequence length="171" mass="18879">MLLSSQTIKFSIISSLTLSLVLSIPKTANSQNPNECYFVRSNGKIASLPPYMCKSSVTNLSNTSSSLEKNRDSVNQNFLEDYTFLVMQEPDQDLRSFLLDGLKESPASLISDADRVCHALKTGLSMDEIQEAQASGITSQPGTFIYEVIIRETGWTNGLAVKHFCPEFASR</sequence>
<dbReference type="RefSeq" id="WP_144390426.1">
    <property type="nucleotide sequence ID" value="NZ_CM002803.1"/>
</dbReference>
<dbReference type="AlphaFoldDB" id="A0A073CEC9"/>
<dbReference type="HOGENOM" id="CLU_1561484_0_0_3"/>